<dbReference type="Gene3D" id="1.10.20.10">
    <property type="entry name" value="Histone, subunit A"/>
    <property type="match status" value="1"/>
</dbReference>
<dbReference type="STRING" id="1849047.A0A3D8STT6"/>
<protein>
    <recommendedName>
        <fullName evidence="7">Apoptosis-inducing TAF9-like domain 1 family protein</fullName>
    </recommendedName>
</protein>
<keyword evidence="3" id="KW-0238">DNA-binding</keyword>
<dbReference type="EMBL" id="PDLM01000001">
    <property type="protein sequence ID" value="RDW89178.1"/>
    <property type="molecule type" value="Genomic_DNA"/>
</dbReference>
<dbReference type="GO" id="GO:0000712">
    <property type="term" value="P:resolution of meiotic recombination intermediates"/>
    <property type="evidence" value="ECO:0007669"/>
    <property type="project" value="TreeGrafter"/>
</dbReference>
<comment type="caution">
    <text evidence="5">The sequence shown here is derived from an EMBL/GenBank/DDBJ whole genome shotgun (WGS) entry which is preliminary data.</text>
</comment>
<comment type="similarity">
    <text evidence="1">Belongs to the TAF9 family. CENP-S/MHF1 subfamily.</text>
</comment>
<dbReference type="GO" id="GO:0006281">
    <property type="term" value="P:DNA repair"/>
    <property type="evidence" value="ECO:0007669"/>
    <property type="project" value="UniProtKB-KW"/>
</dbReference>
<dbReference type="Pfam" id="PF15630">
    <property type="entry name" value="CENP-S"/>
    <property type="match status" value="1"/>
</dbReference>
<proteinExistence type="inferred from homology"/>
<evidence type="ECO:0000256" key="4">
    <source>
        <dbReference type="ARBA" id="ARBA00023204"/>
    </source>
</evidence>
<reference evidence="5 6" key="1">
    <citation type="journal article" date="2018" name="IMA Fungus">
        <title>IMA Genome-F 9: Draft genome sequence of Annulohypoxylon stygium, Aspergillus mulundensis, Berkeleyomyces basicola (syn. Thielaviopsis basicola), Ceratocystis smalleyi, two Cercospora beticola strains, Coleophoma cylindrospora, Fusarium fracticaudum, Phialophora cf. hyalina, and Morchella septimelata.</title>
        <authorList>
            <person name="Wingfield B.D."/>
            <person name="Bills G.F."/>
            <person name="Dong Y."/>
            <person name="Huang W."/>
            <person name="Nel W.J."/>
            <person name="Swalarsk-Parry B.S."/>
            <person name="Vaghefi N."/>
            <person name="Wilken P.M."/>
            <person name="An Z."/>
            <person name="de Beer Z.W."/>
            <person name="De Vos L."/>
            <person name="Chen L."/>
            <person name="Duong T.A."/>
            <person name="Gao Y."/>
            <person name="Hammerbacher A."/>
            <person name="Kikkert J.R."/>
            <person name="Li Y."/>
            <person name="Li H."/>
            <person name="Li K."/>
            <person name="Li Q."/>
            <person name="Liu X."/>
            <person name="Ma X."/>
            <person name="Naidoo K."/>
            <person name="Pethybridge S.J."/>
            <person name="Sun J."/>
            <person name="Steenkamp E.T."/>
            <person name="van der Nest M.A."/>
            <person name="van Wyk S."/>
            <person name="Wingfield M.J."/>
            <person name="Xiong C."/>
            <person name="Yue Q."/>
            <person name="Zhang X."/>
        </authorList>
    </citation>
    <scope>NUCLEOTIDE SEQUENCE [LARGE SCALE GENOMIC DNA]</scope>
    <source>
        <strain evidence="5 6">BP6252</strain>
    </source>
</reference>
<evidence type="ECO:0000256" key="1">
    <source>
        <dbReference type="ARBA" id="ARBA00006612"/>
    </source>
</evidence>
<dbReference type="PANTHER" id="PTHR22980:SF0">
    <property type="entry name" value="CENTROMERE PROTEIN S"/>
    <property type="match status" value="1"/>
</dbReference>
<dbReference type="PANTHER" id="PTHR22980">
    <property type="entry name" value="CORTISTATIN"/>
    <property type="match status" value="1"/>
</dbReference>
<dbReference type="AlphaFoldDB" id="A0A3D8STT6"/>
<evidence type="ECO:0000256" key="3">
    <source>
        <dbReference type="ARBA" id="ARBA00023125"/>
    </source>
</evidence>
<dbReference type="GO" id="GO:0031297">
    <property type="term" value="P:replication fork processing"/>
    <property type="evidence" value="ECO:0007669"/>
    <property type="project" value="TreeGrafter"/>
</dbReference>
<keyword evidence="2" id="KW-0227">DNA damage</keyword>
<dbReference type="SUPFAM" id="SSF47113">
    <property type="entry name" value="Histone-fold"/>
    <property type="match status" value="1"/>
</dbReference>
<dbReference type="GO" id="GO:0003677">
    <property type="term" value="F:DNA binding"/>
    <property type="evidence" value="ECO:0007669"/>
    <property type="project" value="UniProtKB-KW"/>
</dbReference>
<dbReference type="Proteomes" id="UP000256645">
    <property type="component" value="Unassembled WGS sequence"/>
</dbReference>
<accession>A0A3D8STT6</accession>
<dbReference type="InterPro" id="IPR029003">
    <property type="entry name" value="CENP-S/Mhf1"/>
</dbReference>
<dbReference type="GO" id="GO:0046982">
    <property type="term" value="F:protein heterodimerization activity"/>
    <property type="evidence" value="ECO:0007669"/>
    <property type="project" value="InterPro"/>
</dbReference>
<evidence type="ECO:0008006" key="7">
    <source>
        <dbReference type="Google" id="ProtNLM"/>
    </source>
</evidence>
<name>A0A3D8STT6_9HELO</name>
<dbReference type="GO" id="GO:0003682">
    <property type="term" value="F:chromatin binding"/>
    <property type="evidence" value="ECO:0007669"/>
    <property type="project" value="TreeGrafter"/>
</dbReference>
<evidence type="ECO:0000313" key="5">
    <source>
        <dbReference type="EMBL" id="RDW89178.1"/>
    </source>
</evidence>
<sequence>MADKMDDELRERLKAALWYSIGKIVDEETMRLNTNATPQFIGALSEMVWAQIENVAIDLESFSRHAGRMTVNTDDVLLVTRRNDALHGIIEDFINKEKAKSAAKTPGKARAKK</sequence>
<dbReference type="CDD" id="cd22919">
    <property type="entry name" value="HFD_CENP-S"/>
    <property type="match status" value="1"/>
</dbReference>
<gene>
    <name evidence="5" type="ORF">BP6252_01210</name>
</gene>
<dbReference type="GO" id="GO:0071821">
    <property type="term" value="C:FANCM-MHF complex"/>
    <property type="evidence" value="ECO:0007669"/>
    <property type="project" value="InterPro"/>
</dbReference>
<dbReference type="OrthoDB" id="1872155at2759"/>
<dbReference type="InterPro" id="IPR009072">
    <property type="entry name" value="Histone-fold"/>
</dbReference>
<organism evidence="5 6">
    <name type="scientific">Coleophoma cylindrospora</name>
    <dbReference type="NCBI Taxonomy" id="1849047"/>
    <lineage>
        <taxon>Eukaryota</taxon>
        <taxon>Fungi</taxon>
        <taxon>Dikarya</taxon>
        <taxon>Ascomycota</taxon>
        <taxon>Pezizomycotina</taxon>
        <taxon>Leotiomycetes</taxon>
        <taxon>Helotiales</taxon>
        <taxon>Dermateaceae</taxon>
        <taxon>Coleophoma</taxon>
    </lineage>
</organism>
<evidence type="ECO:0000313" key="6">
    <source>
        <dbReference type="Proteomes" id="UP000256645"/>
    </source>
</evidence>
<keyword evidence="6" id="KW-1185">Reference proteome</keyword>
<keyword evidence="4" id="KW-0234">DNA repair</keyword>
<evidence type="ECO:0000256" key="2">
    <source>
        <dbReference type="ARBA" id="ARBA00022763"/>
    </source>
</evidence>